<dbReference type="EMBL" id="VJYK02000077">
    <property type="protein sequence ID" value="MQS02195.1"/>
    <property type="molecule type" value="Genomic_DNA"/>
</dbReference>
<keyword evidence="2" id="KW-1185">Reference proteome</keyword>
<accession>A0A5P0YPL1</accession>
<evidence type="ECO:0000313" key="2">
    <source>
        <dbReference type="Proteomes" id="UP000320857"/>
    </source>
</evidence>
<proteinExistence type="predicted"/>
<comment type="caution">
    <text evidence="1">The sequence shown here is derived from an EMBL/GenBank/DDBJ whole genome shotgun (WGS) entry which is preliminary data.</text>
</comment>
<reference evidence="1 2" key="1">
    <citation type="submission" date="2019-10" db="EMBL/GenBank/DDBJ databases">
        <title>Streptomyces sp. nov., a novel actinobacterium isolated from alkaline environment.</title>
        <authorList>
            <person name="Golinska P."/>
        </authorList>
    </citation>
    <scope>NUCLEOTIDE SEQUENCE [LARGE SCALE GENOMIC DNA]</scope>
    <source>
        <strain evidence="1 2">OF1</strain>
    </source>
</reference>
<name>A0A5P0YPL1_9ACTN</name>
<evidence type="ECO:0000313" key="1">
    <source>
        <dbReference type="EMBL" id="MQS02195.1"/>
    </source>
</evidence>
<organism evidence="1 2">
    <name type="scientific">Streptomyces alkaliterrae</name>
    <dbReference type="NCBI Taxonomy" id="2213162"/>
    <lineage>
        <taxon>Bacteria</taxon>
        <taxon>Bacillati</taxon>
        <taxon>Actinomycetota</taxon>
        <taxon>Actinomycetes</taxon>
        <taxon>Kitasatosporales</taxon>
        <taxon>Streptomycetaceae</taxon>
        <taxon>Streptomyces</taxon>
    </lineage>
</organism>
<dbReference type="InterPro" id="IPR025851">
    <property type="entry name" value="SUKH-4"/>
</dbReference>
<dbReference type="Proteomes" id="UP000320857">
    <property type="component" value="Unassembled WGS sequence"/>
</dbReference>
<gene>
    <name evidence="1" type="ORF">FNX44_009970</name>
</gene>
<dbReference type="AlphaFoldDB" id="A0A5P0YPL1"/>
<sequence>MRWTAAFVPTSIRRCQCMRHGPGNCRGCVEDPALVARVPAGALAHALATAYPDGVPPGGLASDAHYLLAQGVRPGCQEEWVAWLQHAAVCRGDVRFARGLESAVTALPWRTRWAHWRPAGALPSAWWEPADHELCPTENLRLAGEVGAELVEDWREIDDGAEVGHRVRRWDPLDGTLLEVADRGAEMPKRFPDIPWVGADHAWHYQGRWRSVGDSSGELFWMPEAVLEAVRVAEEGPGQALWVFSGAGGLFALSADTAAVRSVPLADERRHFVPGTVTSATAWPLPWPLGIGEPSTELLERVFGAGKLRPLGDEWLESLEHAPTRRLLERVGWPVSLGIAGLYSSDTCASPPRLVDGSTRLLSGLGAFGSGTLLLDRTSGEIFVAPRAAADQVVRAAADVARFLSLLALKHVVLTLPLTSADPEVDDLARSARHWFETIEPGSGASHAWADIFDDLEALSDDYGMLLEELDGWE</sequence>
<evidence type="ECO:0008006" key="3">
    <source>
        <dbReference type="Google" id="ProtNLM"/>
    </source>
</evidence>
<dbReference type="Pfam" id="PF14435">
    <property type="entry name" value="SUKH-4"/>
    <property type="match status" value="1"/>
</dbReference>
<protein>
    <recommendedName>
        <fullName evidence="3">SUKH-4 family immunity protein</fullName>
    </recommendedName>
</protein>
<dbReference type="OrthoDB" id="3860495at2"/>